<accession>A0A072PB05</accession>
<dbReference type="EMBL" id="AMGV01000005">
    <property type="protein sequence ID" value="KEF57061.1"/>
    <property type="molecule type" value="Genomic_DNA"/>
</dbReference>
<dbReference type="SUPFAM" id="SSF56601">
    <property type="entry name" value="beta-lactamase/transpeptidase-like"/>
    <property type="match status" value="1"/>
</dbReference>
<feature type="domain" description="Beta-lactamase-related" evidence="2">
    <location>
        <begin position="114"/>
        <end position="420"/>
    </location>
</feature>
<dbReference type="InterPro" id="IPR001466">
    <property type="entry name" value="Beta-lactam-related"/>
</dbReference>
<keyword evidence="1" id="KW-0732">Signal</keyword>
<name>A0A072PB05_9EURO</name>
<feature type="signal peptide" evidence="1">
    <location>
        <begin position="1"/>
        <end position="22"/>
    </location>
</feature>
<dbReference type="InterPro" id="IPR058664">
    <property type="entry name" value="ARB_00930-like_C"/>
</dbReference>
<dbReference type="Pfam" id="PF26335">
    <property type="entry name" value="ARB_00930_C"/>
    <property type="match status" value="1"/>
</dbReference>
<dbReference type="RefSeq" id="XP_013259651.1">
    <property type="nucleotide sequence ID" value="XM_013404197.1"/>
</dbReference>
<protein>
    <submittedName>
        <fullName evidence="4">Uncharacterized protein</fullName>
    </submittedName>
</protein>
<dbReference type="InterPro" id="IPR012338">
    <property type="entry name" value="Beta-lactam/transpept-like"/>
</dbReference>
<dbReference type="PANTHER" id="PTHR22935:SF97">
    <property type="entry name" value="BETA-LACTAMASE-RELATED DOMAIN-CONTAINING PROTEIN"/>
    <property type="match status" value="1"/>
</dbReference>
<evidence type="ECO:0000259" key="3">
    <source>
        <dbReference type="Pfam" id="PF26335"/>
    </source>
</evidence>
<comment type="caution">
    <text evidence="4">The sequence shown here is derived from an EMBL/GenBank/DDBJ whole genome shotgun (WGS) entry which is preliminary data.</text>
</comment>
<reference evidence="4 5" key="1">
    <citation type="submission" date="2013-03" db="EMBL/GenBank/DDBJ databases">
        <title>The Genome Sequence of Exophiala aquamarina CBS 119918.</title>
        <authorList>
            <consortium name="The Broad Institute Genomics Platform"/>
            <person name="Cuomo C."/>
            <person name="de Hoog S."/>
            <person name="Gorbushina A."/>
            <person name="Walker B."/>
            <person name="Young S.K."/>
            <person name="Zeng Q."/>
            <person name="Gargeya S."/>
            <person name="Fitzgerald M."/>
            <person name="Haas B."/>
            <person name="Abouelleil A."/>
            <person name="Allen A.W."/>
            <person name="Alvarado L."/>
            <person name="Arachchi H.M."/>
            <person name="Berlin A.M."/>
            <person name="Chapman S.B."/>
            <person name="Gainer-Dewar J."/>
            <person name="Goldberg J."/>
            <person name="Griggs A."/>
            <person name="Gujja S."/>
            <person name="Hansen M."/>
            <person name="Howarth C."/>
            <person name="Imamovic A."/>
            <person name="Ireland A."/>
            <person name="Larimer J."/>
            <person name="McCowan C."/>
            <person name="Murphy C."/>
            <person name="Pearson M."/>
            <person name="Poon T.W."/>
            <person name="Priest M."/>
            <person name="Roberts A."/>
            <person name="Saif S."/>
            <person name="Shea T."/>
            <person name="Sisk P."/>
            <person name="Sykes S."/>
            <person name="Wortman J."/>
            <person name="Nusbaum C."/>
            <person name="Birren B."/>
        </authorList>
    </citation>
    <scope>NUCLEOTIDE SEQUENCE [LARGE SCALE GENOMIC DNA]</scope>
    <source>
        <strain evidence="4 5">CBS 119918</strain>
    </source>
</reference>
<keyword evidence="5" id="KW-1185">Reference proteome</keyword>
<proteinExistence type="predicted"/>
<gene>
    <name evidence="4" type="ORF">A1O9_07251</name>
</gene>
<dbReference type="HOGENOM" id="CLU_019706_0_0_1"/>
<sequence length="587" mass="62660">MLSIFLKKATAVALLFLGHVSSQQMELSDCSLLGPIYPMPANITASPVIQETQAAFNDILDESFVNGTTSWGRFNVVNISASIGVFSAQTGDFLSEYHHAGSGHLVQEGLIGGQLNAETLYRIGSVGKVLTVYTFMAKLGSKYWSEPVVNFVPELMDARDDGPVRSINWSQITLGSLARQMSGLPRDYAVTDLARIPGVTEVGLPKLNASEIPNCGGPGEKPCTPAVEFLRFIEAQTPVAASWDTPIYSNEAFQLLGMAFENITGEAISDSFKSDIAKPLDLKRSFWTPPINDANAMVVNPPGAHRFDEDIGDFSAAGGQVMSLGDLSSLGRSVLRSSLLPPALTREWLKSTSLTSDPGYVVGMPWETLRMDVPISLGSNKTRVVDIYSKNGGLGGYSSWIFLSPDHDIGFTILVASPDVQASGTAALAALSNLALATWIPAAEAAARAAAIANLAGYYAVANGGNSSISLEVVPGYKGLQIAELTYKGTNVLELLAEDGATLQYMNLNDDDGQLTFRAIPQYLRSPPVSPSKYGLLNECSTNWAAVDTFKYGGFGLDEFIIDIDGTGKATAVLAPALRTTFLRRDA</sequence>
<organism evidence="4 5">
    <name type="scientific">Exophiala aquamarina CBS 119918</name>
    <dbReference type="NCBI Taxonomy" id="1182545"/>
    <lineage>
        <taxon>Eukaryota</taxon>
        <taxon>Fungi</taxon>
        <taxon>Dikarya</taxon>
        <taxon>Ascomycota</taxon>
        <taxon>Pezizomycotina</taxon>
        <taxon>Eurotiomycetes</taxon>
        <taxon>Chaetothyriomycetidae</taxon>
        <taxon>Chaetothyriales</taxon>
        <taxon>Herpotrichiellaceae</taxon>
        <taxon>Exophiala</taxon>
    </lineage>
</organism>
<evidence type="ECO:0000256" key="1">
    <source>
        <dbReference type="SAM" id="SignalP"/>
    </source>
</evidence>
<dbReference type="InterPro" id="IPR051478">
    <property type="entry name" value="Beta-lactamase-like_AB/R"/>
</dbReference>
<dbReference type="OrthoDB" id="10250282at2759"/>
<dbReference type="Proteomes" id="UP000027920">
    <property type="component" value="Unassembled WGS sequence"/>
</dbReference>
<dbReference type="Gene3D" id="3.40.710.10">
    <property type="entry name" value="DD-peptidase/beta-lactamase superfamily"/>
    <property type="match status" value="1"/>
</dbReference>
<evidence type="ECO:0000313" key="5">
    <source>
        <dbReference type="Proteomes" id="UP000027920"/>
    </source>
</evidence>
<dbReference type="VEuPathDB" id="FungiDB:A1O9_07251"/>
<dbReference type="GeneID" id="25282165"/>
<dbReference type="Pfam" id="PF00144">
    <property type="entry name" value="Beta-lactamase"/>
    <property type="match status" value="1"/>
</dbReference>
<feature type="domain" description="Beta-lactamase-like ARB-00930-like C-terminal" evidence="3">
    <location>
        <begin position="447"/>
        <end position="585"/>
    </location>
</feature>
<dbReference type="AlphaFoldDB" id="A0A072PB05"/>
<evidence type="ECO:0000313" key="4">
    <source>
        <dbReference type="EMBL" id="KEF57061.1"/>
    </source>
</evidence>
<dbReference type="PANTHER" id="PTHR22935">
    <property type="entry name" value="PENICILLIN-BINDING PROTEIN"/>
    <property type="match status" value="1"/>
</dbReference>
<feature type="chain" id="PRO_5001681529" evidence="1">
    <location>
        <begin position="23"/>
        <end position="587"/>
    </location>
</feature>
<dbReference type="STRING" id="1182545.A0A072PB05"/>
<evidence type="ECO:0000259" key="2">
    <source>
        <dbReference type="Pfam" id="PF00144"/>
    </source>
</evidence>